<dbReference type="Gene3D" id="3.30.450.40">
    <property type="match status" value="1"/>
</dbReference>
<keyword evidence="8" id="KW-1185">Reference proteome</keyword>
<dbReference type="EMBL" id="JAGSOV010000023">
    <property type="protein sequence ID" value="MCO1655620.1"/>
    <property type="molecule type" value="Genomic_DNA"/>
</dbReference>
<feature type="domain" description="Sigma-54 factor interaction" evidence="6">
    <location>
        <begin position="410"/>
        <end position="520"/>
    </location>
</feature>
<organism evidence="7 8">
    <name type="scientific">Pseudonocardia humida</name>
    <dbReference type="NCBI Taxonomy" id="2800819"/>
    <lineage>
        <taxon>Bacteria</taxon>
        <taxon>Bacillati</taxon>
        <taxon>Actinomycetota</taxon>
        <taxon>Actinomycetes</taxon>
        <taxon>Pseudonocardiales</taxon>
        <taxon>Pseudonocardiaceae</taxon>
        <taxon>Pseudonocardia</taxon>
    </lineage>
</organism>
<evidence type="ECO:0000259" key="6">
    <source>
        <dbReference type="PROSITE" id="PS50045"/>
    </source>
</evidence>
<dbReference type="PRINTS" id="PR01590">
    <property type="entry name" value="HTHFIS"/>
</dbReference>
<name>A0ABT0ZXZ8_9PSEU</name>
<feature type="region of interest" description="Disordered" evidence="5">
    <location>
        <begin position="1"/>
        <end position="26"/>
    </location>
</feature>
<keyword evidence="3" id="KW-0805">Transcription regulation</keyword>
<evidence type="ECO:0000256" key="3">
    <source>
        <dbReference type="ARBA" id="ARBA00023015"/>
    </source>
</evidence>
<dbReference type="Proteomes" id="UP001165283">
    <property type="component" value="Unassembled WGS sequence"/>
</dbReference>
<evidence type="ECO:0000256" key="1">
    <source>
        <dbReference type="ARBA" id="ARBA00022741"/>
    </source>
</evidence>
<comment type="caution">
    <text evidence="7">The sequence shown here is derived from an EMBL/GenBank/DDBJ whole genome shotgun (WGS) entry which is preliminary data.</text>
</comment>
<evidence type="ECO:0000313" key="7">
    <source>
        <dbReference type="EMBL" id="MCO1655620.1"/>
    </source>
</evidence>
<dbReference type="InterPro" id="IPR009057">
    <property type="entry name" value="Homeodomain-like_sf"/>
</dbReference>
<keyword evidence="4" id="KW-0804">Transcription</keyword>
<dbReference type="PANTHER" id="PTHR32071:SF122">
    <property type="entry name" value="SIGMA FACTOR"/>
    <property type="match status" value="1"/>
</dbReference>
<dbReference type="Gene3D" id="1.10.10.60">
    <property type="entry name" value="Homeodomain-like"/>
    <property type="match status" value="1"/>
</dbReference>
<dbReference type="Gene3D" id="1.10.8.60">
    <property type="match status" value="1"/>
</dbReference>
<dbReference type="Pfam" id="PF25601">
    <property type="entry name" value="AAA_lid_14"/>
    <property type="match status" value="1"/>
</dbReference>
<proteinExistence type="predicted"/>
<sequence length="589" mass="63661">MRRDQIRHLPTMTSAQRERTRRSREALVDGGLLAEPPGRSGVPRHIERSWRRCVGDEVPVDPELIAYRDPDDVLPVLRRAAGPVLDRLADSFAEVPVAMVLSDATGRIVMRYVAVRSQRDVMDRASAAEGFDYSEPSIGTNGIGTVLVERGPVLVRGPEHYNSRLEGLTCAGTPVFEPHTGRMVGTFSLACSLRDVHPLMTVMAGDIGRQIEARILEEAGARHRHLVQAYLLADRGGGAVLVVDERTVLANRPGLVHTGPELHPLLWRFLQEHGPGRARRMRVPLPDGPHDALVEPVLDAGATAYCVRLLPQRPGPRPEGPPALDAGPVAPVPTREPLHFHPDVARLLEAAVRHRELVAVTGPGGAGKLRTALRTLRRRDADDPLVVEPHLDPDWFAAARAAVAEGRGLVIRRVHETPAPSVAQVQALAAAGSPLALTADLAAADDAVLAMVRQVATTVGLPALAQHREQLPGLVRAVLAELPAPESATRFAPAVWERFSTWHWPGNLAELRTTVVALARRAAGGTVRVDDLPDELRTSRRSPGLLESAERAAVAEALRAAGGNRSRAAQALGIGRNTLYRKMREFGIS</sequence>
<keyword evidence="2" id="KW-0067">ATP-binding</keyword>
<accession>A0ABT0ZXZ8</accession>
<evidence type="ECO:0000313" key="8">
    <source>
        <dbReference type="Proteomes" id="UP001165283"/>
    </source>
</evidence>
<dbReference type="InterPro" id="IPR058031">
    <property type="entry name" value="AAA_lid_NorR"/>
</dbReference>
<dbReference type="InterPro" id="IPR002197">
    <property type="entry name" value="HTH_Fis"/>
</dbReference>
<dbReference type="SUPFAM" id="SSF46689">
    <property type="entry name" value="Homeodomain-like"/>
    <property type="match status" value="1"/>
</dbReference>
<keyword evidence="1" id="KW-0547">Nucleotide-binding</keyword>
<dbReference type="PROSITE" id="PS50045">
    <property type="entry name" value="SIGMA54_INTERACT_4"/>
    <property type="match status" value="1"/>
</dbReference>
<dbReference type="Pfam" id="PF02954">
    <property type="entry name" value="HTH_8"/>
    <property type="match status" value="1"/>
</dbReference>
<dbReference type="PANTHER" id="PTHR32071">
    <property type="entry name" value="TRANSCRIPTIONAL REGULATORY PROTEIN"/>
    <property type="match status" value="1"/>
</dbReference>
<evidence type="ECO:0000256" key="5">
    <source>
        <dbReference type="SAM" id="MobiDB-lite"/>
    </source>
</evidence>
<dbReference type="InterPro" id="IPR002078">
    <property type="entry name" value="Sigma_54_int"/>
</dbReference>
<evidence type="ECO:0000256" key="4">
    <source>
        <dbReference type="ARBA" id="ARBA00023163"/>
    </source>
</evidence>
<reference evidence="7" key="1">
    <citation type="submission" date="2021-04" db="EMBL/GenBank/DDBJ databases">
        <title>Pseudonocardia sp. nov., isolated from sandy soil of mangrove forest.</title>
        <authorList>
            <person name="Zan Z."/>
            <person name="Huang R."/>
            <person name="Liu W."/>
        </authorList>
    </citation>
    <scope>NUCLEOTIDE SEQUENCE</scope>
    <source>
        <strain evidence="7">S2-4</strain>
    </source>
</reference>
<evidence type="ECO:0000256" key="2">
    <source>
        <dbReference type="ARBA" id="ARBA00022840"/>
    </source>
</evidence>
<gene>
    <name evidence="7" type="ORF">KDL28_11215</name>
</gene>
<dbReference type="RefSeq" id="WP_252437536.1">
    <property type="nucleotide sequence ID" value="NZ_JAGSOV010000023.1"/>
</dbReference>
<dbReference type="InterPro" id="IPR029016">
    <property type="entry name" value="GAF-like_dom_sf"/>
</dbReference>
<protein>
    <submittedName>
        <fullName evidence="7">Fis family transcriptional regulator</fullName>
    </submittedName>
</protein>